<dbReference type="Proteomes" id="UP001596071">
    <property type="component" value="Unassembled WGS sequence"/>
</dbReference>
<gene>
    <name evidence="1" type="ORF">ACFPTP_04110</name>
</gene>
<evidence type="ECO:0000313" key="2">
    <source>
        <dbReference type="Proteomes" id="UP001596071"/>
    </source>
</evidence>
<evidence type="ECO:0000313" key="1">
    <source>
        <dbReference type="EMBL" id="MFC5602396.1"/>
    </source>
</evidence>
<protein>
    <submittedName>
        <fullName evidence="1">Uncharacterized protein</fullName>
    </submittedName>
</protein>
<name>A0ABW0TTP7_9BACL</name>
<keyword evidence="2" id="KW-1185">Reference proteome</keyword>
<proteinExistence type="predicted"/>
<accession>A0ABW0TTP7</accession>
<dbReference type="RefSeq" id="WP_381442437.1">
    <property type="nucleotide sequence ID" value="NZ_JBHSNP010000009.1"/>
</dbReference>
<comment type="caution">
    <text evidence="1">The sequence shown here is derived from an EMBL/GenBank/DDBJ whole genome shotgun (WGS) entry which is preliminary data.</text>
</comment>
<sequence length="148" mass="16722">MNFVAIEKGSAGLVKRIAVLLISLALLIGCSDNNINRNNELEEVIHSFIIMVSDDSDSEIHISGFIDLDWDKAFLITPYTSQEEIEKQVGVKLKDLSNISLRDDIYLLVFLNNDSVVQYAEINRLQTSFSLGDHEYLSPANDVIYIER</sequence>
<dbReference type="EMBL" id="JBHSNP010000009">
    <property type="protein sequence ID" value="MFC5602396.1"/>
    <property type="molecule type" value="Genomic_DNA"/>
</dbReference>
<reference evidence="2" key="1">
    <citation type="journal article" date="2019" name="Int. J. Syst. Evol. Microbiol.">
        <title>The Global Catalogue of Microorganisms (GCM) 10K type strain sequencing project: providing services to taxonomists for standard genome sequencing and annotation.</title>
        <authorList>
            <consortium name="The Broad Institute Genomics Platform"/>
            <consortium name="The Broad Institute Genome Sequencing Center for Infectious Disease"/>
            <person name="Wu L."/>
            <person name="Ma J."/>
        </authorList>
    </citation>
    <scope>NUCLEOTIDE SEQUENCE [LARGE SCALE GENOMIC DNA]</scope>
    <source>
        <strain evidence="2">KACC 11299</strain>
    </source>
</reference>
<organism evidence="1 2">
    <name type="scientific">Sporosarcina koreensis</name>
    <dbReference type="NCBI Taxonomy" id="334735"/>
    <lineage>
        <taxon>Bacteria</taxon>
        <taxon>Bacillati</taxon>
        <taxon>Bacillota</taxon>
        <taxon>Bacilli</taxon>
        <taxon>Bacillales</taxon>
        <taxon>Caryophanaceae</taxon>
        <taxon>Sporosarcina</taxon>
    </lineage>
</organism>